<dbReference type="GO" id="GO:0004867">
    <property type="term" value="F:serine-type endopeptidase inhibitor activity"/>
    <property type="evidence" value="ECO:0007669"/>
    <property type="project" value="UniProtKB-KW"/>
</dbReference>
<feature type="signal peptide" evidence="9">
    <location>
        <begin position="1"/>
        <end position="21"/>
    </location>
</feature>
<dbReference type="PROSITE" id="PS00280">
    <property type="entry name" value="BPTI_KUNITZ_1"/>
    <property type="match status" value="1"/>
</dbReference>
<keyword evidence="4" id="KW-0677">Repeat</keyword>
<keyword evidence="2" id="KW-0964">Secreted</keyword>
<keyword evidence="9" id="KW-0732">Signal</keyword>
<dbReference type="PRINTS" id="PR00759">
    <property type="entry name" value="BASICPTASE"/>
</dbReference>
<dbReference type="GO" id="GO:0005576">
    <property type="term" value="C:extracellular region"/>
    <property type="evidence" value="ECO:0007669"/>
    <property type="project" value="UniProtKB-SubCell"/>
</dbReference>
<reference evidence="11" key="1">
    <citation type="journal article" date="2020" name="Cell">
        <title>Large-Scale Comparative Analyses of Tick Genomes Elucidate Their Genetic Diversity and Vector Capacities.</title>
        <authorList>
            <consortium name="Tick Genome and Microbiome Consortium (TIGMIC)"/>
            <person name="Jia N."/>
            <person name="Wang J."/>
            <person name="Shi W."/>
            <person name="Du L."/>
            <person name="Sun Y."/>
            <person name="Zhan W."/>
            <person name="Jiang J.F."/>
            <person name="Wang Q."/>
            <person name="Zhang B."/>
            <person name="Ji P."/>
            <person name="Bell-Sakyi L."/>
            <person name="Cui X.M."/>
            <person name="Yuan T.T."/>
            <person name="Jiang B.G."/>
            <person name="Yang W.F."/>
            <person name="Lam T.T."/>
            <person name="Chang Q.C."/>
            <person name="Ding S.J."/>
            <person name="Wang X.J."/>
            <person name="Zhu J.G."/>
            <person name="Ruan X.D."/>
            <person name="Zhao L."/>
            <person name="Wei J.T."/>
            <person name="Ye R.Z."/>
            <person name="Que T.C."/>
            <person name="Du C.H."/>
            <person name="Zhou Y.H."/>
            <person name="Cheng J.X."/>
            <person name="Dai P.F."/>
            <person name="Guo W.B."/>
            <person name="Han X.H."/>
            <person name="Huang E.J."/>
            <person name="Li L.F."/>
            <person name="Wei W."/>
            <person name="Gao Y.C."/>
            <person name="Liu J.Z."/>
            <person name="Shao H.Z."/>
            <person name="Wang X."/>
            <person name="Wang C.C."/>
            <person name="Yang T.C."/>
            <person name="Huo Q.B."/>
            <person name="Li W."/>
            <person name="Chen H.Y."/>
            <person name="Chen S.E."/>
            <person name="Zhou L.G."/>
            <person name="Ni X.B."/>
            <person name="Tian J.H."/>
            <person name="Sheng Y."/>
            <person name="Liu T."/>
            <person name="Pan Y.S."/>
            <person name="Xia L.Y."/>
            <person name="Li J."/>
            <person name="Zhao F."/>
            <person name="Cao W.C."/>
        </authorList>
    </citation>
    <scope>NUCLEOTIDE SEQUENCE</scope>
    <source>
        <strain evidence="11">Rsan-2018</strain>
    </source>
</reference>
<evidence type="ECO:0000256" key="3">
    <source>
        <dbReference type="ARBA" id="ARBA00022690"/>
    </source>
</evidence>
<comment type="subcellular location">
    <subcellularLocation>
        <location evidence="1">Secreted</location>
    </subcellularLocation>
</comment>
<evidence type="ECO:0000256" key="9">
    <source>
        <dbReference type="SAM" id="SignalP"/>
    </source>
</evidence>
<evidence type="ECO:0000256" key="2">
    <source>
        <dbReference type="ARBA" id="ARBA00022525"/>
    </source>
</evidence>
<evidence type="ECO:0000256" key="5">
    <source>
        <dbReference type="ARBA" id="ARBA00022900"/>
    </source>
</evidence>
<keyword evidence="3" id="KW-0646">Protease inhibitor</keyword>
<evidence type="ECO:0000259" key="10">
    <source>
        <dbReference type="PROSITE" id="PS50279"/>
    </source>
</evidence>
<dbReference type="Pfam" id="PF00014">
    <property type="entry name" value="Kunitz_BPTI"/>
    <property type="match status" value="1"/>
</dbReference>
<evidence type="ECO:0000256" key="1">
    <source>
        <dbReference type="ARBA" id="ARBA00004613"/>
    </source>
</evidence>
<dbReference type="AlphaFoldDB" id="A0A9D4QBH7"/>
<dbReference type="FunFam" id="4.10.410.10:FF:000020">
    <property type="entry name" value="Collagen, type VI, alpha 3"/>
    <property type="match status" value="1"/>
</dbReference>
<proteinExistence type="inferred from homology"/>
<comment type="caution">
    <text evidence="11">The sequence shown here is derived from an EMBL/GenBank/DDBJ whole genome shotgun (WGS) entry which is preliminary data.</text>
</comment>
<name>A0A9D4QBH7_RHISA</name>
<evidence type="ECO:0000256" key="8">
    <source>
        <dbReference type="ARBA" id="ARBA00093388"/>
    </source>
</evidence>
<comment type="function">
    <text evidence="8">Serine protease inhibitor that inhibits trypsin at a molar ratio of 1:1.</text>
</comment>
<keyword evidence="5" id="KW-0722">Serine protease inhibitor</keyword>
<accession>A0A9D4QBH7</accession>
<dbReference type="SUPFAM" id="SSF57362">
    <property type="entry name" value="BPTI-like"/>
    <property type="match status" value="1"/>
</dbReference>
<sequence length="166" mass="17938">MNVLLLAVALLVCEISPLVTSQPELSCSAKPNPGNCKAYRPMWYFDAELGYCRGFVYGGCGGNKNTYPNCRACMSRCTNYNPHLMCQYLEFEFFKKFIAGKLIVAPPAVTTLTGFPQGQPMRNCGTADTGANGGTSDTCDTANTGDRVRTGVEGCCTIRCEVSIAR</sequence>
<dbReference type="InterPro" id="IPR020901">
    <property type="entry name" value="Prtase_inh_Kunz-CS"/>
</dbReference>
<organism evidence="11 12">
    <name type="scientific">Rhipicephalus sanguineus</name>
    <name type="common">Brown dog tick</name>
    <name type="synonym">Ixodes sanguineus</name>
    <dbReference type="NCBI Taxonomy" id="34632"/>
    <lineage>
        <taxon>Eukaryota</taxon>
        <taxon>Metazoa</taxon>
        <taxon>Ecdysozoa</taxon>
        <taxon>Arthropoda</taxon>
        <taxon>Chelicerata</taxon>
        <taxon>Arachnida</taxon>
        <taxon>Acari</taxon>
        <taxon>Parasitiformes</taxon>
        <taxon>Ixodida</taxon>
        <taxon>Ixodoidea</taxon>
        <taxon>Ixodidae</taxon>
        <taxon>Rhipicephalinae</taxon>
        <taxon>Rhipicephalus</taxon>
        <taxon>Rhipicephalus</taxon>
    </lineage>
</organism>
<evidence type="ECO:0000313" key="11">
    <source>
        <dbReference type="EMBL" id="KAH7972762.1"/>
    </source>
</evidence>
<feature type="domain" description="BPTI/Kunitz inhibitor" evidence="10">
    <location>
        <begin position="27"/>
        <end position="77"/>
    </location>
</feature>
<dbReference type="SMART" id="SM00131">
    <property type="entry name" value="KU"/>
    <property type="match status" value="1"/>
</dbReference>
<dbReference type="InterPro" id="IPR002223">
    <property type="entry name" value="Kunitz_BPTI"/>
</dbReference>
<keyword evidence="12" id="KW-1185">Reference proteome</keyword>
<reference evidence="11" key="2">
    <citation type="submission" date="2021-09" db="EMBL/GenBank/DDBJ databases">
        <authorList>
            <person name="Jia N."/>
            <person name="Wang J."/>
            <person name="Shi W."/>
            <person name="Du L."/>
            <person name="Sun Y."/>
            <person name="Zhan W."/>
            <person name="Jiang J."/>
            <person name="Wang Q."/>
            <person name="Zhang B."/>
            <person name="Ji P."/>
            <person name="Sakyi L.B."/>
            <person name="Cui X."/>
            <person name="Yuan T."/>
            <person name="Jiang B."/>
            <person name="Yang W."/>
            <person name="Lam T.T.-Y."/>
            <person name="Chang Q."/>
            <person name="Ding S."/>
            <person name="Wang X."/>
            <person name="Zhu J."/>
            <person name="Ruan X."/>
            <person name="Zhao L."/>
            <person name="Wei J."/>
            <person name="Que T."/>
            <person name="Du C."/>
            <person name="Cheng J."/>
            <person name="Dai P."/>
            <person name="Han X."/>
            <person name="Huang E."/>
            <person name="Gao Y."/>
            <person name="Liu J."/>
            <person name="Shao H."/>
            <person name="Ye R."/>
            <person name="Li L."/>
            <person name="Wei W."/>
            <person name="Wang X."/>
            <person name="Wang C."/>
            <person name="Huo Q."/>
            <person name="Li W."/>
            <person name="Guo W."/>
            <person name="Chen H."/>
            <person name="Chen S."/>
            <person name="Zhou L."/>
            <person name="Zhou L."/>
            <person name="Ni X."/>
            <person name="Tian J."/>
            <person name="Zhou Y."/>
            <person name="Sheng Y."/>
            <person name="Liu T."/>
            <person name="Pan Y."/>
            <person name="Xia L."/>
            <person name="Li J."/>
            <person name="Zhao F."/>
            <person name="Cao W."/>
        </authorList>
    </citation>
    <scope>NUCLEOTIDE SEQUENCE</scope>
    <source>
        <strain evidence="11">Rsan-2018</strain>
        <tissue evidence="11">Larvae</tissue>
    </source>
</reference>
<dbReference type="PANTHER" id="PTHR47247:SF1">
    <property type="entry name" value="KUNITZ-TYPE PROTEASE INHIBITOR 2"/>
    <property type="match status" value="1"/>
</dbReference>
<dbReference type="EMBL" id="JABSTV010001247">
    <property type="protein sequence ID" value="KAH7972762.1"/>
    <property type="molecule type" value="Genomic_DNA"/>
</dbReference>
<gene>
    <name evidence="11" type="ORF">HPB52_016703</name>
</gene>
<dbReference type="Proteomes" id="UP000821837">
    <property type="component" value="Chromosome 11"/>
</dbReference>
<dbReference type="VEuPathDB" id="VectorBase:RSAN_041045"/>
<evidence type="ECO:0000313" key="12">
    <source>
        <dbReference type="Proteomes" id="UP000821837"/>
    </source>
</evidence>
<feature type="chain" id="PRO_5039022560" description="BPTI/Kunitz inhibitor domain-containing protein" evidence="9">
    <location>
        <begin position="22"/>
        <end position="166"/>
    </location>
</feature>
<dbReference type="PANTHER" id="PTHR47247">
    <property type="entry name" value="KUNITZ-TYPE PROTEASE INHIBITOR 2"/>
    <property type="match status" value="1"/>
</dbReference>
<evidence type="ECO:0000256" key="6">
    <source>
        <dbReference type="ARBA" id="ARBA00023157"/>
    </source>
</evidence>
<protein>
    <recommendedName>
        <fullName evidence="10">BPTI/Kunitz inhibitor domain-containing protein</fullName>
    </recommendedName>
</protein>
<evidence type="ECO:0000256" key="7">
    <source>
        <dbReference type="ARBA" id="ARBA00049646"/>
    </source>
</evidence>
<comment type="similarity">
    <text evidence="7">Belongs to the venom Kunitz-type family. 01 (intermediate) subfamily.</text>
</comment>
<dbReference type="PROSITE" id="PS50279">
    <property type="entry name" value="BPTI_KUNITZ_2"/>
    <property type="match status" value="1"/>
</dbReference>
<keyword evidence="6" id="KW-1015">Disulfide bond</keyword>
<dbReference type="InterPro" id="IPR036880">
    <property type="entry name" value="Kunitz_BPTI_sf"/>
</dbReference>
<dbReference type="Gene3D" id="4.10.410.10">
    <property type="entry name" value="Pancreatic trypsin inhibitor Kunitz domain"/>
    <property type="match status" value="1"/>
</dbReference>
<evidence type="ECO:0000256" key="4">
    <source>
        <dbReference type="ARBA" id="ARBA00022737"/>
    </source>
</evidence>